<dbReference type="InterPro" id="IPR050796">
    <property type="entry name" value="SCF_F-box_component"/>
</dbReference>
<dbReference type="PANTHER" id="PTHR31672">
    <property type="entry name" value="BNACNNG10540D PROTEIN"/>
    <property type="match status" value="1"/>
</dbReference>
<dbReference type="OrthoDB" id="5319261at2759"/>
<organism evidence="2 3">
    <name type="scientific">Kingdonia uniflora</name>
    <dbReference type="NCBI Taxonomy" id="39325"/>
    <lineage>
        <taxon>Eukaryota</taxon>
        <taxon>Viridiplantae</taxon>
        <taxon>Streptophyta</taxon>
        <taxon>Embryophyta</taxon>
        <taxon>Tracheophyta</taxon>
        <taxon>Spermatophyta</taxon>
        <taxon>Magnoliopsida</taxon>
        <taxon>Ranunculales</taxon>
        <taxon>Circaeasteraceae</taxon>
        <taxon>Kingdonia</taxon>
    </lineage>
</organism>
<dbReference type="AlphaFoldDB" id="A0A7J7P389"/>
<evidence type="ECO:0000313" key="2">
    <source>
        <dbReference type="EMBL" id="KAF6173634.1"/>
    </source>
</evidence>
<comment type="caution">
    <text evidence="2">The sequence shown here is derived from an EMBL/GenBank/DDBJ whole genome shotgun (WGS) entry which is preliminary data.</text>
</comment>
<dbReference type="NCBIfam" id="TIGR01640">
    <property type="entry name" value="F_box_assoc_1"/>
    <property type="match status" value="1"/>
</dbReference>
<proteinExistence type="predicted"/>
<dbReference type="EMBL" id="JACGCM010000333">
    <property type="protein sequence ID" value="KAF6173634.1"/>
    <property type="molecule type" value="Genomic_DNA"/>
</dbReference>
<dbReference type="Proteomes" id="UP000541444">
    <property type="component" value="Unassembled WGS sequence"/>
</dbReference>
<dbReference type="InterPro" id="IPR017451">
    <property type="entry name" value="F-box-assoc_interact_dom"/>
</dbReference>
<accession>A0A7J7P389</accession>
<sequence length="308" mass="35042">MYLVDEGGREDGTWKSREIPMRIEKGIFFPLLESCNGLACVPSTLGESDPLFVYNPITMDFVKLPRSADDIRVTYSVGFGFDAKGRKYKVVRLFDVENDPELITSCEIITLDESSWRRLEIPYQMFIGIRPAPVFLDGTFHWVIDKRFHPDGPEQILALDLSTEKFRTIDFPLSTRYSNFILLFKCGEFMAITEHGIKNQIRVVKVMGNSADGYRVRKNTHILLIKMDLPFKFALSGFLSDGSFLFELVYDFLEGNTQNDQLALYCPKKKSYHVVDVSPAPPSFRGHFFVPSLVSPSATMSQGAQKET</sequence>
<dbReference type="PANTHER" id="PTHR31672:SF2">
    <property type="entry name" value="F-BOX DOMAIN-CONTAINING PROTEIN"/>
    <property type="match status" value="1"/>
</dbReference>
<dbReference type="Pfam" id="PF07734">
    <property type="entry name" value="FBA_1"/>
    <property type="match status" value="1"/>
</dbReference>
<feature type="domain" description="F-box associated beta-propeller type 1" evidence="1">
    <location>
        <begin position="34"/>
        <end position="295"/>
    </location>
</feature>
<keyword evidence="3" id="KW-1185">Reference proteome</keyword>
<gene>
    <name evidence="2" type="ORF">GIB67_022993</name>
</gene>
<protein>
    <recommendedName>
        <fullName evidence="1">F-box associated beta-propeller type 1 domain-containing protein</fullName>
    </recommendedName>
</protein>
<name>A0A7J7P389_9MAGN</name>
<evidence type="ECO:0000259" key="1">
    <source>
        <dbReference type="Pfam" id="PF07734"/>
    </source>
</evidence>
<dbReference type="InterPro" id="IPR006527">
    <property type="entry name" value="F-box-assoc_dom_typ1"/>
</dbReference>
<reference evidence="2 3" key="1">
    <citation type="journal article" date="2020" name="IScience">
        <title>Genome Sequencing of the Endangered Kingdonia uniflora (Circaeasteraceae, Ranunculales) Reveals Potential Mechanisms of Evolutionary Specialization.</title>
        <authorList>
            <person name="Sun Y."/>
            <person name="Deng T."/>
            <person name="Zhang A."/>
            <person name="Moore M.J."/>
            <person name="Landis J.B."/>
            <person name="Lin N."/>
            <person name="Zhang H."/>
            <person name="Zhang X."/>
            <person name="Huang J."/>
            <person name="Zhang X."/>
            <person name="Sun H."/>
            <person name="Wang H."/>
        </authorList>
    </citation>
    <scope>NUCLEOTIDE SEQUENCE [LARGE SCALE GENOMIC DNA]</scope>
    <source>
        <strain evidence="2">TB1705</strain>
        <tissue evidence="2">Leaf</tissue>
    </source>
</reference>
<evidence type="ECO:0000313" key="3">
    <source>
        <dbReference type="Proteomes" id="UP000541444"/>
    </source>
</evidence>